<sequence length="128" mass="13701">MALKGFTQRVLVSAAVIGATIAGSFAMAAPAQADSANGCAYPRVCFYKTGNDWSTDHPTAAYQDFTSGYQTLGSQSRGSYGVYNTRNNDGALLHFTNGQTRCLAPNRFLWAQDVGTVDKIRIMDSASC</sequence>
<dbReference type="AlphaFoldDB" id="A0A010YW98"/>
<protein>
    <recommendedName>
        <fullName evidence="4">Peptidase inhibitor family I36</fullName>
    </recommendedName>
</protein>
<comment type="caution">
    <text evidence="2">The sequence shown here is derived from an EMBL/GenBank/DDBJ whole genome shotgun (WGS) entry which is preliminary data.</text>
</comment>
<keyword evidence="1" id="KW-0732">Signal</keyword>
<proteinExistence type="predicted"/>
<keyword evidence="3" id="KW-1185">Reference proteome</keyword>
<dbReference type="RefSeq" id="WP_035848055.1">
    <property type="nucleotide sequence ID" value="NZ_KK073874.1"/>
</dbReference>
<feature type="chain" id="PRO_5001458185" description="Peptidase inhibitor family I36" evidence="1">
    <location>
        <begin position="29"/>
        <end position="128"/>
    </location>
</feature>
<evidence type="ECO:0000256" key="1">
    <source>
        <dbReference type="SAM" id="SignalP"/>
    </source>
</evidence>
<gene>
    <name evidence="2" type="ORF">CryarDRAFT_0458</name>
</gene>
<evidence type="ECO:0008006" key="4">
    <source>
        <dbReference type="Google" id="ProtNLM"/>
    </source>
</evidence>
<dbReference type="OrthoDB" id="4302020at2"/>
<feature type="signal peptide" evidence="1">
    <location>
        <begin position="1"/>
        <end position="28"/>
    </location>
</feature>
<name>A0A010YW98_9ACTN</name>
<evidence type="ECO:0000313" key="2">
    <source>
        <dbReference type="EMBL" id="EXG79423.1"/>
    </source>
</evidence>
<dbReference type="HOGENOM" id="CLU_160549_0_0_11"/>
<accession>A0A010YW98</accession>
<evidence type="ECO:0000313" key="3">
    <source>
        <dbReference type="Proteomes" id="UP000021053"/>
    </source>
</evidence>
<reference evidence="2 3" key="1">
    <citation type="submission" date="2013-07" db="EMBL/GenBank/DDBJ databases">
        <authorList>
            <consortium name="DOE Joint Genome Institute"/>
            <person name="Eisen J."/>
            <person name="Huntemann M."/>
            <person name="Han J."/>
            <person name="Chen A."/>
            <person name="Kyrpides N."/>
            <person name="Mavromatis K."/>
            <person name="Markowitz V."/>
            <person name="Palaniappan K."/>
            <person name="Ivanova N."/>
            <person name="Schaumberg A."/>
            <person name="Pati A."/>
            <person name="Liolios K."/>
            <person name="Nordberg H.P."/>
            <person name="Cantor M.N."/>
            <person name="Hua S.X."/>
            <person name="Woyke T."/>
        </authorList>
    </citation>
    <scope>NUCLEOTIDE SEQUENCE [LARGE SCALE GENOMIC DNA]</scope>
    <source>
        <strain evidence="2 3">DSM 44712</strain>
    </source>
</reference>
<dbReference type="Proteomes" id="UP000021053">
    <property type="component" value="Unassembled WGS sequence"/>
</dbReference>
<organism evidence="2 3">
    <name type="scientific">Cryptosporangium arvum DSM 44712</name>
    <dbReference type="NCBI Taxonomy" id="927661"/>
    <lineage>
        <taxon>Bacteria</taxon>
        <taxon>Bacillati</taxon>
        <taxon>Actinomycetota</taxon>
        <taxon>Actinomycetes</taxon>
        <taxon>Cryptosporangiales</taxon>
        <taxon>Cryptosporangiaceae</taxon>
        <taxon>Cryptosporangium</taxon>
    </lineage>
</organism>
<dbReference type="EMBL" id="JFBT01000001">
    <property type="protein sequence ID" value="EXG79423.1"/>
    <property type="molecule type" value="Genomic_DNA"/>
</dbReference>